<protein>
    <submittedName>
        <fullName evidence="2">Uncharacterized protein</fullName>
    </submittedName>
</protein>
<evidence type="ECO:0000256" key="1">
    <source>
        <dbReference type="SAM" id="Phobius"/>
    </source>
</evidence>
<evidence type="ECO:0000313" key="2">
    <source>
        <dbReference type="EMBL" id="PLB42122.1"/>
    </source>
</evidence>
<keyword evidence="1" id="KW-0812">Transmembrane</keyword>
<keyword evidence="1" id="KW-0472">Membrane</keyword>
<dbReference type="OrthoDB" id="10553488at2759"/>
<dbReference type="Proteomes" id="UP000234585">
    <property type="component" value="Unassembled WGS sequence"/>
</dbReference>
<name>A0A2I2FNC4_ASPCN</name>
<dbReference type="AlphaFoldDB" id="A0A2I2FNC4"/>
<reference evidence="2 3" key="1">
    <citation type="submission" date="2017-12" db="EMBL/GenBank/DDBJ databases">
        <authorList>
            <consortium name="DOE Joint Genome Institute"/>
            <person name="Haridas S."/>
            <person name="Kjaerbolling I."/>
            <person name="Vesth T.C."/>
            <person name="Frisvad J.C."/>
            <person name="Nybo J.L."/>
            <person name="Theobald S."/>
            <person name="Kuo A."/>
            <person name="Bowyer P."/>
            <person name="Matsuda Y."/>
            <person name="Mondo S."/>
            <person name="Lyhne E.K."/>
            <person name="Kogle M.E."/>
            <person name="Clum A."/>
            <person name="Lipzen A."/>
            <person name="Salamov A."/>
            <person name="Ngan C.Y."/>
            <person name="Daum C."/>
            <person name="Chiniquy J."/>
            <person name="Barry K."/>
            <person name="LaButti K."/>
            <person name="Simmons B.A."/>
            <person name="Magnuson J.K."/>
            <person name="Mortensen U.H."/>
            <person name="Larsen T.O."/>
            <person name="Grigoriev I.V."/>
            <person name="Baker S.E."/>
            <person name="Andersen M.R."/>
            <person name="Nordberg H.P."/>
            <person name="Cantor M.N."/>
            <person name="Hua S.X."/>
        </authorList>
    </citation>
    <scope>NUCLEOTIDE SEQUENCE [LARGE SCALE GENOMIC DNA]</scope>
    <source>
        <strain evidence="2 3">CBS 102.13</strain>
    </source>
</reference>
<keyword evidence="3" id="KW-1185">Reference proteome</keyword>
<dbReference type="RefSeq" id="XP_024676134.1">
    <property type="nucleotide sequence ID" value="XM_024820520.1"/>
</dbReference>
<gene>
    <name evidence="2" type="ORF">BDW47DRAFT_97913</name>
</gene>
<keyword evidence="1" id="KW-1133">Transmembrane helix</keyword>
<sequence>MKVPRLAGDEGRHIFFMHRPDISPGSSSFLAFSFFFFAFFLLSFFPKARTYQIRPSIINTCSCSLSPPPFEPTDLRQSL</sequence>
<dbReference type="GeneID" id="36527680"/>
<proteinExistence type="predicted"/>
<organism evidence="2 3">
    <name type="scientific">Aspergillus candidus</name>
    <dbReference type="NCBI Taxonomy" id="41067"/>
    <lineage>
        <taxon>Eukaryota</taxon>
        <taxon>Fungi</taxon>
        <taxon>Dikarya</taxon>
        <taxon>Ascomycota</taxon>
        <taxon>Pezizomycotina</taxon>
        <taxon>Eurotiomycetes</taxon>
        <taxon>Eurotiomycetidae</taxon>
        <taxon>Eurotiales</taxon>
        <taxon>Aspergillaceae</taxon>
        <taxon>Aspergillus</taxon>
        <taxon>Aspergillus subgen. Circumdati</taxon>
    </lineage>
</organism>
<dbReference type="EMBL" id="KZ559118">
    <property type="protein sequence ID" value="PLB42122.1"/>
    <property type="molecule type" value="Genomic_DNA"/>
</dbReference>
<accession>A0A2I2FNC4</accession>
<feature type="transmembrane region" description="Helical" evidence="1">
    <location>
        <begin position="27"/>
        <end position="45"/>
    </location>
</feature>
<evidence type="ECO:0000313" key="3">
    <source>
        <dbReference type="Proteomes" id="UP000234585"/>
    </source>
</evidence>